<name>A0A494XCM6_9BACL</name>
<evidence type="ECO:0000313" key="6">
    <source>
        <dbReference type="EMBL" id="RKP47381.1"/>
    </source>
</evidence>
<proteinExistence type="inferred from homology"/>
<feature type="domain" description="Flagellin N-terminal" evidence="4">
    <location>
        <begin position="1"/>
        <end position="129"/>
    </location>
</feature>
<organism evidence="6 7">
    <name type="scientific">Cohnella endophytica</name>
    <dbReference type="NCBI Taxonomy" id="2419778"/>
    <lineage>
        <taxon>Bacteria</taxon>
        <taxon>Bacillati</taxon>
        <taxon>Bacillota</taxon>
        <taxon>Bacilli</taxon>
        <taxon>Bacillales</taxon>
        <taxon>Paenibacillaceae</taxon>
        <taxon>Cohnella</taxon>
    </lineage>
</organism>
<comment type="subcellular location">
    <subcellularLocation>
        <location evidence="1">Bacterial flagellum</location>
    </subcellularLocation>
</comment>
<feature type="domain" description="Flagellin C-terminal" evidence="5">
    <location>
        <begin position="213"/>
        <end position="289"/>
    </location>
</feature>
<comment type="similarity">
    <text evidence="2">Belongs to the bacterial flagellin family.</text>
</comment>
<dbReference type="GO" id="GO:0009424">
    <property type="term" value="C:bacterial-type flagellum hook"/>
    <property type="evidence" value="ECO:0007669"/>
    <property type="project" value="InterPro"/>
</dbReference>
<gene>
    <name evidence="6" type="primary">flgL</name>
    <name evidence="6" type="ORF">D7Z26_23410</name>
</gene>
<keyword evidence="6" id="KW-0966">Cell projection</keyword>
<dbReference type="SUPFAM" id="SSF64518">
    <property type="entry name" value="Phase 1 flagellin"/>
    <property type="match status" value="1"/>
</dbReference>
<dbReference type="Pfam" id="PF00669">
    <property type="entry name" value="Flagellin_N"/>
    <property type="match status" value="1"/>
</dbReference>
<evidence type="ECO:0000313" key="7">
    <source>
        <dbReference type="Proteomes" id="UP000282076"/>
    </source>
</evidence>
<dbReference type="Gene3D" id="1.20.1330.10">
    <property type="entry name" value="f41 fragment of flagellin, N-terminal domain"/>
    <property type="match status" value="1"/>
</dbReference>
<dbReference type="PANTHER" id="PTHR42792">
    <property type="entry name" value="FLAGELLIN"/>
    <property type="match status" value="1"/>
</dbReference>
<accession>A0A494XCM6</accession>
<comment type="caution">
    <text evidence="6">The sequence shown here is derived from an EMBL/GenBank/DDBJ whole genome shotgun (WGS) entry which is preliminary data.</text>
</comment>
<keyword evidence="3" id="KW-0975">Bacterial flagellum</keyword>
<evidence type="ECO:0000256" key="1">
    <source>
        <dbReference type="ARBA" id="ARBA00004365"/>
    </source>
</evidence>
<dbReference type="GO" id="GO:0005198">
    <property type="term" value="F:structural molecule activity"/>
    <property type="evidence" value="ECO:0007669"/>
    <property type="project" value="InterPro"/>
</dbReference>
<reference evidence="6 7" key="1">
    <citation type="submission" date="2018-10" db="EMBL/GenBank/DDBJ databases">
        <title>Cohnella sp. M2MS4P-1, whole genome shotgun sequence.</title>
        <authorList>
            <person name="Tuo L."/>
        </authorList>
    </citation>
    <scope>NUCLEOTIDE SEQUENCE [LARGE SCALE GENOMIC DNA]</scope>
    <source>
        <strain evidence="6 7">M2MS4P-1</strain>
    </source>
</reference>
<keyword evidence="7" id="KW-1185">Reference proteome</keyword>
<keyword evidence="6" id="KW-0282">Flagellum</keyword>
<keyword evidence="6" id="KW-0969">Cilium</keyword>
<dbReference type="EMBL" id="RBZM01000011">
    <property type="protein sequence ID" value="RKP47381.1"/>
    <property type="molecule type" value="Genomic_DNA"/>
</dbReference>
<evidence type="ECO:0000259" key="5">
    <source>
        <dbReference type="Pfam" id="PF00700"/>
    </source>
</evidence>
<dbReference type="InterPro" id="IPR001492">
    <property type="entry name" value="Flagellin"/>
</dbReference>
<dbReference type="InterPro" id="IPR001029">
    <property type="entry name" value="Flagellin_N"/>
</dbReference>
<dbReference type="PANTHER" id="PTHR42792:SF1">
    <property type="entry name" value="FLAGELLAR HOOK-ASSOCIATED PROTEIN 3"/>
    <property type="match status" value="1"/>
</dbReference>
<dbReference type="GO" id="GO:0071973">
    <property type="term" value="P:bacterial-type flagellum-dependent cell motility"/>
    <property type="evidence" value="ECO:0007669"/>
    <property type="project" value="InterPro"/>
</dbReference>
<dbReference type="NCBIfam" id="TIGR02550">
    <property type="entry name" value="flagell_flgL"/>
    <property type="match status" value="1"/>
</dbReference>
<sequence>MLRNINTNLHKLDNYQNMESTGRKINKPSDDPVGITYALRYRSEIAMNEQYQKNMDTAQASLQHVDTVLGQVGELINRVKEITVQGLNGTNSPTALSAIGQEISQLYNHLVSLGNDQLNGKYIFNGQFTDKQPYTVANAGTEQTDTESIDYKFAAGVTVAVNITGDEVFGVATGSPGDTGDNLFSVFKGLANAFNSNDPNAATPLLESLNSRADKLLNARADIGARTNRLEFIDNRIKDLDLNLNELSGKTEDADITDVIMKLNMSQNVYQASLSVGAKVIQPSLLDFLR</sequence>
<dbReference type="AlphaFoldDB" id="A0A494XCM6"/>
<evidence type="ECO:0000259" key="4">
    <source>
        <dbReference type="Pfam" id="PF00669"/>
    </source>
</evidence>
<protein>
    <submittedName>
        <fullName evidence="6">Flagellar hook-associated protein 3</fullName>
    </submittedName>
</protein>
<dbReference type="InterPro" id="IPR013384">
    <property type="entry name" value="Flagell_FlgL"/>
</dbReference>
<evidence type="ECO:0000256" key="3">
    <source>
        <dbReference type="ARBA" id="ARBA00023143"/>
    </source>
</evidence>
<dbReference type="Proteomes" id="UP000282076">
    <property type="component" value="Unassembled WGS sequence"/>
</dbReference>
<dbReference type="OrthoDB" id="9758307at2"/>
<dbReference type="InterPro" id="IPR046358">
    <property type="entry name" value="Flagellin_C"/>
</dbReference>
<dbReference type="Pfam" id="PF00700">
    <property type="entry name" value="Flagellin_C"/>
    <property type="match status" value="1"/>
</dbReference>
<evidence type="ECO:0000256" key="2">
    <source>
        <dbReference type="ARBA" id="ARBA00005709"/>
    </source>
</evidence>